<evidence type="ECO:0000313" key="2">
    <source>
        <dbReference type="EMBL" id="GII47819.1"/>
    </source>
</evidence>
<dbReference type="InterPro" id="IPR011010">
    <property type="entry name" value="DNA_brk_join_enz"/>
</dbReference>
<name>A0A8J3USZ4_9ACTN</name>
<keyword evidence="3" id="KW-1185">Reference proteome</keyword>
<dbReference type="GO" id="GO:0015074">
    <property type="term" value="P:DNA integration"/>
    <property type="evidence" value="ECO:0007669"/>
    <property type="project" value="InterPro"/>
</dbReference>
<dbReference type="RefSeq" id="WP_203976670.1">
    <property type="nucleotide sequence ID" value="NZ_BOOQ01000027.1"/>
</dbReference>
<dbReference type="GO" id="GO:0006310">
    <property type="term" value="P:DNA recombination"/>
    <property type="evidence" value="ECO:0007669"/>
    <property type="project" value="UniProtKB-KW"/>
</dbReference>
<comment type="caution">
    <text evidence="2">The sequence shown here is derived from an EMBL/GenBank/DDBJ whole genome shotgun (WGS) entry which is preliminary data.</text>
</comment>
<gene>
    <name evidence="2" type="ORF">Psi02_42430</name>
</gene>
<dbReference type="Proteomes" id="UP000644610">
    <property type="component" value="Unassembled WGS sequence"/>
</dbReference>
<protein>
    <recommendedName>
        <fullName evidence="4">Tyr recombinase domain-containing protein</fullName>
    </recommendedName>
</protein>
<dbReference type="AlphaFoldDB" id="A0A8J3USZ4"/>
<dbReference type="InterPro" id="IPR013762">
    <property type="entry name" value="Integrase-like_cat_sf"/>
</dbReference>
<organism evidence="2 3">
    <name type="scientific">Planotetraspora silvatica</name>
    <dbReference type="NCBI Taxonomy" id="234614"/>
    <lineage>
        <taxon>Bacteria</taxon>
        <taxon>Bacillati</taxon>
        <taxon>Actinomycetota</taxon>
        <taxon>Actinomycetes</taxon>
        <taxon>Streptosporangiales</taxon>
        <taxon>Streptosporangiaceae</taxon>
        <taxon>Planotetraspora</taxon>
    </lineage>
</organism>
<reference evidence="2" key="1">
    <citation type="submission" date="2021-01" db="EMBL/GenBank/DDBJ databases">
        <title>Whole genome shotgun sequence of Planotetraspora silvatica NBRC 100141.</title>
        <authorList>
            <person name="Komaki H."/>
            <person name="Tamura T."/>
        </authorList>
    </citation>
    <scope>NUCLEOTIDE SEQUENCE</scope>
    <source>
        <strain evidence="2">NBRC 100141</strain>
    </source>
</reference>
<dbReference type="EMBL" id="BOOQ01000027">
    <property type="protein sequence ID" value="GII47819.1"/>
    <property type="molecule type" value="Genomic_DNA"/>
</dbReference>
<dbReference type="Gene3D" id="1.10.443.10">
    <property type="entry name" value="Intergrase catalytic core"/>
    <property type="match status" value="1"/>
</dbReference>
<accession>A0A8J3USZ4</accession>
<sequence length="66" mass="7515">MPGKDWSPREMRDSFVSLLSDSGVPIEDISRLAGHRNTVVTETVYRKQIRPVLMQGAETMDDLFFS</sequence>
<keyword evidence="1" id="KW-0233">DNA recombination</keyword>
<dbReference type="SUPFAM" id="SSF56349">
    <property type="entry name" value="DNA breaking-rejoining enzymes"/>
    <property type="match status" value="1"/>
</dbReference>
<evidence type="ECO:0000313" key="3">
    <source>
        <dbReference type="Proteomes" id="UP000644610"/>
    </source>
</evidence>
<evidence type="ECO:0000256" key="1">
    <source>
        <dbReference type="ARBA" id="ARBA00023172"/>
    </source>
</evidence>
<proteinExistence type="predicted"/>
<evidence type="ECO:0008006" key="4">
    <source>
        <dbReference type="Google" id="ProtNLM"/>
    </source>
</evidence>
<dbReference type="GO" id="GO:0003677">
    <property type="term" value="F:DNA binding"/>
    <property type="evidence" value="ECO:0007669"/>
    <property type="project" value="InterPro"/>
</dbReference>